<reference evidence="1" key="1">
    <citation type="submission" date="2016-03" db="EMBL/GenBank/DDBJ databases">
        <title>Mechanisms controlling the formation of the plant cell surface in tip-growing cells are functionally conserved among land plants.</title>
        <authorList>
            <person name="Honkanen S."/>
            <person name="Jones V.A."/>
            <person name="Morieri G."/>
            <person name="Champion C."/>
            <person name="Hetherington A.J."/>
            <person name="Kelly S."/>
            <person name="Saint-Marcoux D."/>
            <person name="Proust H."/>
            <person name="Prescott H."/>
            <person name="Dolan L."/>
        </authorList>
    </citation>
    <scope>NUCLEOTIDE SEQUENCE [LARGE SCALE GENOMIC DNA]</scope>
    <source>
        <tissue evidence="1">Whole gametophyte</tissue>
    </source>
</reference>
<gene>
    <name evidence="1" type="ORF">AXG93_1822s1020</name>
</gene>
<dbReference type="Proteomes" id="UP000077202">
    <property type="component" value="Unassembled WGS sequence"/>
</dbReference>
<sequence>MKKAILILGNKAIAELRSKCDTMNTKYGGEEWQQGEGIVLGLMHQGLSDNVIRAIIPVGGSRIMRLRKILDRDDLPSEEREQLLLEKTMHLSAAIDQRRAMSTFGKQYIAAHVPKQAIPT</sequence>
<proteinExistence type="predicted"/>
<accession>A0A176W7Y1</accession>
<name>A0A176W7Y1_MARPO</name>
<evidence type="ECO:0000313" key="2">
    <source>
        <dbReference type="Proteomes" id="UP000077202"/>
    </source>
</evidence>
<keyword evidence="2" id="KW-1185">Reference proteome</keyword>
<comment type="caution">
    <text evidence="1">The sequence shown here is derived from an EMBL/GenBank/DDBJ whole genome shotgun (WGS) entry which is preliminary data.</text>
</comment>
<organism evidence="1 2">
    <name type="scientific">Marchantia polymorpha subsp. ruderalis</name>
    <dbReference type="NCBI Taxonomy" id="1480154"/>
    <lineage>
        <taxon>Eukaryota</taxon>
        <taxon>Viridiplantae</taxon>
        <taxon>Streptophyta</taxon>
        <taxon>Embryophyta</taxon>
        <taxon>Marchantiophyta</taxon>
        <taxon>Marchantiopsida</taxon>
        <taxon>Marchantiidae</taxon>
        <taxon>Marchantiales</taxon>
        <taxon>Marchantiaceae</taxon>
        <taxon>Marchantia</taxon>
    </lineage>
</organism>
<evidence type="ECO:0000313" key="1">
    <source>
        <dbReference type="EMBL" id="OAE28515.1"/>
    </source>
</evidence>
<dbReference type="EMBL" id="LVLJ01001717">
    <property type="protein sequence ID" value="OAE28515.1"/>
    <property type="molecule type" value="Genomic_DNA"/>
</dbReference>
<dbReference type="AlphaFoldDB" id="A0A176W7Y1"/>
<protein>
    <submittedName>
        <fullName evidence="1">Uncharacterized protein</fullName>
    </submittedName>
</protein>